<gene>
    <name evidence="1" type="ORF">S12H4_54917</name>
</gene>
<proteinExistence type="predicted"/>
<comment type="caution">
    <text evidence="1">The sequence shown here is derived from an EMBL/GenBank/DDBJ whole genome shotgun (WGS) entry which is preliminary data.</text>
</comment>
<name>X1VI39_9ZZZZ</name>
<evidence type="ECO:0000313" key="1">
    <source>
        <dbReference type="EMBL" id="GAJ18247.1"/>
    </source>
</evidence>
<organism evidence="1">
    <name type="scientific">marine sediment metagenome</name>
    <dbReference type="NCBI Taxonomy" id="412755"/>
    <lineage>
        <taxon>unclassified sequences</taxon>
        <taxon>metagenomes</taxon>
        <taxon>ecological metagenomes</taxon>
    </lineage>
</organism>
<sequence length="76" mass="8220">MVKEGVAGINWQQPRCLAETLLSNAQVGSDLLQIALLILRTGEAITGVVSDKQLYSSATHLVDCRCLSVHYHPISS</sequence>
<dbReference type="EMBL" id="BARW01035161">
    <property type="protein sequence ID" value="GAJ18247.1"/>
    <property type="molecule type" value="Genomic_DNA"/>
</dbReference>
<accession>X1VI39</accession>
<protein>
    <submittedName>
        <fullName evidence="1">Uncharacterized protein</fullName>
    </submittedName>
</protein>
<dbReference type="AlphaFoldDB" id="X1VI39"/>
<reference evidence="1" key="1">
    <citation type="journal article" date="2014" name="Front. Microbiol.">
        <title>High frequency of phylogenetically diverse reductive dehalogenase-homologous genes in deep subseafloor sedimentary metagenomes.</title>
        <authorList>
            <person name="Kawai M."/>
            <person name="Futagami T."/>
            <person name="Toyoda A."/>
            <person name="Takaki Y."/>
            <person name="Nishi S."/>
            <person name="Hori S."/>
            <person name="Arai W."/>
            <person name="Tsubouchi T."/>
            <person name="Morono Y."/>
            <person name="Uchiyama I."/>
            <person name="Ito T."/>
            <person name="Fujiyama A."/>
            <person name="Inagaki F."/>
            <person name="Takami H."/>
        </authorList>
    </citation>
    <scope>NUCLEOTIDE SEQUENCE</scope>
    <source>
        <strain evidence="1">Expedition CK06-06</strain>
    </source>
</reference>